<evidence type="ECO:0000313" key="2">
    <source>
        <dbReference type="EMBL" id="OGE88480.1"/>
    </source>
</evidence>
<dbReference type="SUPFAM" id="SSF53474">
    <property type="entry name" value="alpha/beta-Hydrolases"/>
    <property type="match status" value="1"/>
</dbReference>
<name>A0A1F5PFM7_9BACT</name>
<organism evidence="2 3">
    <name type="scientific">Candidatus Doudnabacteria bacterium RIFCSPHIGHO2_01_FULL_50_11</name>
    <dbReference type="NCBI Taxonomy" id="1817828"/>
    <lineage>
        <taxon>Bacteria</taxon>
        <taxon>Candidatus Doudnaibacteriota</taxon>
    </lineage>
</organism>
<evidence type="ECO:0000313" key="3">
    <source>
        <dbReference type="Proteomes" id="UP000178377"/>
    </source>
</evidence>
<dbReference type="InterPro" id="IPR001375">
    <property type="entry name" value="Peptidase_S9_cat"/>
</dbReference>
<comment type="caution">
    <text evidence="2">The sequence shown here is derived from an EMBL/GenBank/DDBJ whole genome shotgun (WGS) entry which is preliminary data.</text>
</comment>
<dbReference type="Pfam" id="PF00326">
    <property type="entry name" value="Peptidase_S9"/>
    <property type="match status" value="1"/>
</dbReference>
<protein>
    <recommendedName>
        <fullName evidence="1">Peptidase S9 prolyl oligopeptidase catalytic domain-containing protein</fullName>
    </recommendedName>
</protein>
<dbReference type="InterPro" id="IPR029058">
    <property type="entry name" value="AB_hydrolase_fold"/>
</dbReference>
<reference evidence="2 3" key="1">
    <citation type="journal article" date="2016" name="Nat. Commun.">
        <title>Thousands of microbial genomes shed light on interconnected biogeochemical processes in an aquifer system.</title>
        <authorList>
            <person name="Anantharaman K."/>
            <person name="Brown C.T."/>
            <person name="Hug L.A."/>
            <person name="Sharon I."/>
            <person name="Castelle C.J."/>
            <person name="Probst A.J."/>
            <person name="Thomas B.C."/>
            <person name="Singh A."/>
            <person name="Wilkins M.J."/>
            <person name="Karaoz U."/>
            <person name="Brodie E.L."/>
            <person name="Williams K.H."/>
            <person name="Hubbard S.S."/>
            <person name="Banfield J.F."/>
        </authorList>
    </citation>
    <scope>NUCLEOTIDE SEQUENCE [LARGE SCALE GENOMIC DNA]</scope>
</reference>
<sequence length="219" mass="24841">MPTPPSKRQLMKFLSSRGYWVFNPRYRGSWESGGKFLKISPHRDILAVVDQLPRGFKNLNTGKNLRFRPSSIFLLGGSFGGPAVTLASRDARGTAGVAYAPVVDWLSPSRDEPIEEVYDHVKVAFGEGYRLSKKNWFKLGQGKFYNPIAEASSIDGRKLLLFHARDDRSVDWRSVKLFADKTAARLILLRRGGHISYADCVLPAHWKRIKKFFAQAERK</sequence>
<dbReference type="GO" id="GO:0006508">
    <property type="term" value="P:proteolysis"/>
    <property type="evidence" value="ECO:0007669"/>
    <property type="project" value="InterPro"/>
</dbReference>
<feature type="domain" description="Peptidase S9 prolyl oligopeptidase catalytic" evidence="1">
    <location>
        <begin position="9"/>
        <end position="179"/>
    </location>
</feature>
<dbReference type="Gene3D" id="3.40.50.1820">
    <property type="entry name" value="alpha/beta hydrolase"/>
    <property type="match status" value="1"/>
</dbReference>
<gene>
    <name evidence="2" type="ORF">A2722_01120</name>
</gene>
<dbReference type="EMBL" id="MFEO01000033">
    <property type="protein sequence ID" value="OGE88480.1"/>
    <property type="molecule type" value="Genomic_DNA"/>
</dbReference>
<dbReference type="STRING" id="1817828.A2722_01120"/>
<evidence type="ECO:0000259" key="1">
    <source>
        <dbReference type="Pfam" id="PF00326"/>
    </source>
</evidence>
<dbReference type="Proteomes" id="UP000178377">
    <property type="component" value="Unassembled WGS sequence"/>
</dbReference>
<accession>A0A1F5PFM7</accession>
<proteinExistence type="predicted"/>
<dbReference type="GO" id="GO:0008236">
    <property type="term" value="F:serine-type peptidase activity"/>
    <property type="evidence" value="ECO:0007669"/>
    <property type="project" value="InterPro"/>
</dbReference>
<dbReference type="AlphaFoldDB" id="A0A1F5PFM7"/>